<reference evidence="5" key="1">
    <citation type="submission" date="2016-10" db="EMBL/GenBank/DDBJ databases">
        <authorList>
            <person name="Varghese N."/>
            <person name="Submissions S."/>
        </authorList>
    </citation>
    <scope>NUCLEOTIDE SEQUENCE [LARGE SCALE GENOMIC DNA]</scope>
    <source>
        <strain evidence="5">DSM 17298</strain>
    </source>
</reference>
<dbReference type="InterPro" id="IPR003680">
    <property type="entry name" value="Flavodoxin_fold"/>
</dbReference>
<feature type="domain" description="Flavodoxin-like fold" evidence="3">
    <location>
        <begin position="1"/>
        <end position="92"/>
    </location>
</feature>
<accession>A0A1H6APU0</accession>
<dbReference type="AlphaFoldDB" id="A0A1H6APU0"/>
<dbReference type="InterPro" id="IPR029039">
    <property type="entry name" value="Flavoprotein-like_sf"/>
</dbReference>
<evidence type="ECO:0000259" key="3">
    <source>
        <dbReference type="Pfam" id="PF02525"/>
    </source>
</evidence>
<dbReference type="EMBL" id="FNVR01000055">
    <property type="protein sequence ID" value="SEG50728.1"/>
    <property type="molecule type" value="Genomic_DNA"/>
</dbReference>
<evidence type="ECO:0000313" key="5">
    <source>
        <dbReference type="Proteomes" id="UP000236736"/>
    </source>
</evidence>
<dbReference type="STRING" id="1120964.GCA_001313265_07728"/>
<dbReference type="GO" id="GO:0003955">
    <property type="term" value="F:NAD(P)H dehydrogenase (quinone) activity"/>
    <property type="evidence" value="ECO:0007669"/>
    <property type="project" value="TreeGrafter"/>
</dbReference>
<protein>
    <submittedName>
        <fullName evidence="4">Flavodoxin-like fold</fullName>
    </submittedName>
</protein>
<dbReference type="Pfam" id="PF02525">
    <property type="entry name" value="Flavodoxin_2"/>
    <property type="match status" value="1"/>
</dbReference>
<comment type="similarity">
    <text evidence="1">Belongs to the NAD(P)H dehydrogenase (quinone) family.</text>
</comment>
<keyword evidence="5" id="KW-1185">Reference proteome</keyword>
<dbReference type="OrthoDB" id="652200at2"/>
<organism evidence="4 5">
    <name type="scientific">Algoriphagus boritolerans DSM 17298 = JCM 18970</name>
    <dbReference type="NCBI Taxonomy" id="1120964"/>
    <lineage>
        <taxon>Bacteria</taxon>
        <taxon>Pseudomonadati</taxon>
        <taxon>Bacteroidota</taxon>
        <taxon>Cytophagia</taxon>
        <taxon>Cytophagales</taxon>
        <taxon>Cyclobacteriaceae</taxon>
        <taxon>Algoriphagus</taxon>
    </lineage>
</organism>
<dbReference type="SUPFAM" id="SSF52218">
    <property type="entry name" value="Flavoproteins"/>
    <property type="match status" value="1"/>
</dbReference>
<evidence type="ECO:0000256" key="2">
    <source>
        <dbReference type="ARBA" id="ARBA00023002"/>
    </source>
</evidence>
<sequence length="96" mass="11111">MNLLIVYAHPETTSLNGYLKDFAQNYLIKLGRDVLVSDLYQMNRKAVANKDDFNNLDPNSKLDYMKESRLAYQNNTQADDSTKEQETIIWASLPHK</sequence>
<dbReference type="GO" id="GO:0005829">
    <property type="term" value="C:cytosol"/>
    <property type="evidence" value="ECO:0007669"/>
    <property type="project" value="TreeGrafter"/>
</dbReference>
<dbReference type="Proteomes" id="UP000236736">
    <property type="component" value="Unassembled WGS sequence"/>
</dbReference>
<evidence type="ECO:0000256" key="1">
    <source>
        <dbReference type="ARBA" id="ARBA00006252"/>
    </source>
</evidence>
<dbReference type="PANTHER" id="PTHR10204">
    <property type="entry name" value="NAD P H OXIDOREDUCTASE-RELATED"/>
    <property type="match status" value="1"/>
</dbReference>
<name>A0A1H6APU0_9BACT</name>
<dbReference type="PANTHER" id="PTHR10204:SF34">
    <property type="entry name" value="NAD(P)H DEHYDROGENASE [QUINONE] 1 ISOFORM 1"/>
    <property type="match status" value="1"/>
</dbReference>
<proteinExistence type="inferred from homology"/>
<evidence type="ECO:0000313" key="4">
    <source>
        <dbReference type="EMBL" id="SEG50728.1"/>
    </source>
</evidence>
<keyword evidence="2" id="KW-0560">Oxidoreductase</keyword>
<gene>
    <name evidence="4" type="ORF">SAMN03080598_04259</name>
</gene>
<dbReference type="Gene3D" id="3.40.50.360">
    <property type="match status" value="1"/>
</dbReference>
<dbReference type="RefSeq" id="WP_103926793.1">
    <property type="nucleotide sequence ID" value="NZ_BBFN01000079.1"/>
</dbReference>
<dbReference type="InterPro" id="IPR051545">
    <property type="entry name" value="NAD(P)H_dehydrogenase_qn"/>
</dbReference>